<dbReference type="HOGENOM" id="CLU_000604_1_22_0"/>
<dbReference type="SMART" id="SM00382">
    <property type="entry name" value="AAA"/>
    <property type="match status" value="1"/>
</dbReference>
<evidence type="ECO:0000313" key="5">
    <source>
        <dbReference type="EMBL" id="ABY34058.1"/>
    </source>
</evidence>
<proteinExistence type="predicted"/>
<sequence>METKTPLITLTAVTKAYATAAGDYLALRGIDLRIDPGEFVAIVGKSGSGKSTLLNIITGIDRASSGEVRVAGADLMQMPESRMASWRGRTVGIVFQFFQLLPTLTTLENVMLPMDFCHIGTLRERRERAMALLERVGLADQADKLPMALSGGQQQRVAIARALANNPPLLVADEPTGNLDSQTAEAVFQLFIELAGQGTTIVMVTHDSDLARRAGRVVLVSDGRIVH</sequence>
<dbReference type="FunFam" id="3.40.50.300:FF:000032">
    <property type="entry name" value="Export ABC transporter ATP-binding protein"/>
    <property type="match status" value="1"/>
</dbReference>
<dbReference type="KEGG" id="cau:Caur_0822"/>
<keyword evidence="1" id="KW-0813">Transport</keyword>
<dbReference type="PATRIC" id="fig|324602.8.peg.935"/>
<dbReference type="GO" id="GO:0016887">
    <property type="term" value="F:ATP hydrolysis activity"/>
    <property type="evidence" value="ECO:0007669"/>
    <property type="project" value="InterPro"/>
</dbReference>
<dbReference type="AlphaFoldDB" id="A9WGW3"/>
<dbReference type="InterPro" id="IPR003439">
    <property type="entry name" value="ABC_transporter-like_ATP-bd"/>
</dbReference>
<dbReference type="PROSITE" id="PS00211">
    <property type="entry name" value="ABC_TRANSPORTER_1"/>
    <property type="match status" value="1"/>
</dbReference>
<dbReference type="EMBL" id="CP000909">
    <property type="protein sequence ID" value="ABY34058.1"/>
    <property type="molecule type" value="Genomic_DNA"/>
</dbReference>
<dbReference type="InterPro" id="IPR015854">
    <property type="entry name" value="ABC_transpr_LolD-like"/>
</dbReference>
<dbReference type="SUPFAM" id="SSF52540">
    <property type="entry name" value="P-loop containing nucleoside triphosphate hydrolases"/>
    <property type="match status" value="1"/>
</dbReference>
<evidence type="ECO:0000256" key="1">
    <source>
        <dbReference type="ARBA" id="ARBA00022448"/>
    </source>
</evidence>
<gene>
    <name evidence="5" type="ordered locus">Caur_0822</name>
</gene>
<evidence type="ECO:0000256" key="3">
    <source>
        <dbReference type="ARBA" id="ARBA00022840"/>
    </source>
</evidence>
<dbReference type="EnsemblBacteria" id="ABY34058">
    <property type="protein sequence ID" value="ABY34058"/>
    <property type="gene ID" value="Caur_0822"/>
</dbReference>
<keyword evidence="3" id="KW-0067">ATP-binding</keyword>
<dbReference type="InterPro" id="IPR017871">
    <property type="entry name" value="ABC_transporter-like_CS"/>
</dbReference>
<dbReference type="GO" id="GO:0022857">
    <property type="term" value="F:transmembrane transporter activity"/>
    <property type="evidence" value="ECO:0007669"/>
    <property type="project" value="UniProtKB-ARBA"/>
</dbReference>
<evidence type="ECO:0000256" key="2">
    <source>
        <dbReference type="ARBA" id="ARBA00022741"/>
    </source>
</evidence>
<dbReference type="InParanoid" id="A9WGW3"/>
<dbReference type="Proteomes" id="UP000002008">
    <property type="component" value="Chromosome"/>
</dbReference>
<dbReference type="CDD" id="cd03255">
    <property type="entry name" value="ABC_MJ0796_LolCDE_FtsE"/>
    <property type="match status" value="1"/>
</dbReference>
<dbReference type="Pfam" id="PF00005">
    <property type="entry name" value="ABC_tran"/>
    <property type="match status" value="1"/>
</dbReference>
<dbReference type="Gene3D" id="3.40.50.300">
    <property type="entry name" value="P-loop containing nucleotide triphosphate hydrolases"/>
    <property type="match status" value="1"/>
</dbReference>
<dbReference type="STRING" id="324602.Caur_0822"/>
<dbReference type="eggNOG" id="COG1136">
    <property type="taxonomic scope" value="Bacteria"/>
</dbReference>
<dbReference type="GO" id="GO:0098796">
    <property type="term" value="C:membrane protein complex"/>
    <property type="evidence" value="ECO:0007669"/>
    <property type="project" value="UniProtKB-ARBA"/>
</dbReference>
<dbReference type="InterPro" id="IPR017911">
    <property type="entry name" value="MacB-like_ATP-bd"/>
</dbReference>
<reference evidence="6" key="1">
    <citation type="journal article" date="2011" name="BMC Genomics">
        <title>Complete genome sequence of the filamentous anoxygenic phototrophic bacterium Chloroflexus aurantiacus.</title>
        <authorList>
            <person name="Tang K.H."/>
            <person name="Barry K."/>
            <person name="Chertkov O."/>
            <person name="Dalin E."/>
            <person name="Han C.S."/>
            <person name="Hauser L.J."/>
            <person name="Honchak B.M."/>
            <person name="Karbach L.E."/>
            <person name="Land M.L."/>
            <person name="Lapidus A."/>
            <person name="Larimer F.W."/>
            <person name="Mikhailova N."/>
            <person name="Pitluck S."/>
            <person name="Pierson B.K."/>
            <person name="Blankenship R.E."/>
        </authorList>
    </citation>
    <scope>NUCLEOTIDE SEQUENCE [LARGE SCALE GENOMIC DNA]</scope>
    <source>
        <strain evidence="6">ATCC 29366 / DSM 635 / J-10-fl</strain>
    </source>
</reference>
<dbReference type="InterPro" id="IPR027417">
    <property type="entry name" value="P-loop_NTPase"/>
</dbReference>
<dbReference type="InterPro" id="IPR003593">
    <property type="entry name" value="AAA+_ATPase"/>
</dbReference>
<dbReference type="GO" id="GO:0005524">
    <property type="term" value="F:ATP binding"/>
    <property type="evidence" value="ECO:0007669"/>
    <property type="project" value="UniProtKB-KW"/>
</dbReference>
<dbReference type="RefSeq" id="WP_012256714.1">
    <property type="nucleotide sequence ID" value="NC_010175.1"/>
</dbReference>
<name>A9WGW3_CHLAA</name>
<accession>A9WGW3</accession>
<feature type="domain" description="ABC transporter" evidence="4">
    <location>
        <begin position="8"/>
        <end position="226"/>
    </location>
</feature>
<dbReference type="PANTHER" id="PTHR24220">
    <property type="entry name" value="IMPORT ATP-BINDING PROTEIN"/>
    <property type="match status" value="1"/>
</dbReference>
<evidence type="ECO:0000259" key="4">
    <source>
        <dbReference type="PROSITE" id="PS50893"/>
    </source>
</evidence>
<evidence type="ECO:0000313" key="6">
    <source>
        <dbReference type="Proteomes" id="UP000002008"/>
    </source>
</evidence>
<dbReference type="PROSITE" id="PS50893">
    <property type="entry name" value="ABC_TRANSPORTER_2"/>
    <property type="match status" value="1"/>
</dbReference>
<keyword evidence="6" id="KW-1185">Reference proteome</keyword>
<protein>
    <submittedName>
        <fullName evidence="5">ABC transporter related</fullName>
    </submittedName>
</protein>
<keyword evidence="2" id="KW-0547">Nucleotide-binding</keyword>
<organism evidence="5 6">
    <name type="scientific">Chloroflexus aurantiacus (strain ATCC 29366 / DSM 635 / J-10-fl)</name>
    <dbReference type="NCBI Taxonomy" id="324602"/>
    <lineage>
        <taxon>Bacteria</taxon>
        <taxon>Bacillati</taxon>
        <taxon>Chloroflexota</taxon>
        <taxon>Chloroflexia</taxon>
        <taxon>Chloroflexales</taxon>
        <taxon>Chloroflexineae</taxon>
        <taxon>Chloroflexaceae</taxon>
        <taxon>Chloroflexus</taxon>
    </lineage>
</organism>